<evidence type="ECO:0000313" key="4">
    <source>
        <dbReference type="Proteomes" id="UP000305067"/>
    </source>
</evidence>
<dbReference type="InterPro" id="IPR013087">
    <property type="entry name" value="Znf_C2H2_type"/>
</dbReference>
<dbReference type="AlphaFoldDB" id="A0A5C3QL67"/>
<dbReference type="OrthoDB" id="8922241at2759"/>
<organism evidence="3 4">
    <name type="scientific">Pterulicium gracile</name>
    <dbReference type="NCBI Taxonomy" id="1884261"/>
    <lineage>
        <taxon>Eukaryota</taxon>
        <taxon>Fungi</taxon>
        <taxon>Dikarya</taxon>
        <taxon>Basidiomycota</taxon>
        <taxon>Agaricomycotina</taxon>
        <taxon>Agaricomycetes</taxon>
        <taxon>Agaricomycetidae</taxon>
        <taxon>Agaricales</taxon>
        <taxon>Pleurotineae</taxon>
        <taxon>Pterulaceae</taxon>
        <taxon>Pterulicium</taxon>
    </lineage>
</organism>
<proteinExistence type="predicted"/>
<name>A0A5C3QL67_9AGAR</name>
<keyword evidence="4" id="KW-1185">Reference proteome</keyword>
<evidence type="ECO:0000259" key="2">
    <source>
        <dbReference type="PROSITE" id="PS50157"/>
    </source>
</evidence>
<accession>A0A5C3QL67</accession>
<protein>
    <recommendedName>
        <fullName evidence="2">C2H2-type domain-containing protein</fullName>
    </recommendedName>
</protein>
<keyword evidence="1" id="KW-0479">Metal-binding</keyword>
<dbReference type="PROSITE" id="PS00028">
    <property type="entry name" value="ZINC_FINGER_C2H2_1"/>
    <property type="match status" value="1"/>
</dbReference>
<gene>
    <name evidence="3" type="ORF">BDV98DRAFT_567730</name>
</gene>
<feature type="domain" description="C2H2-type" evidence="2">
    <location>
        <begin position="42"/>
        <end position="70"/>
    </location>
</feature>
<keyword evidence="1" id="KW-0863">Zinc-finger</keyword>
<dbReference type="EMBL" id="ML178825">
    <property type="protein sequence ID" value="TFL01211.1"/>
    <property type="molecule type" value="Genomic_DNA"/>
</dbReference>
<reference evidence="3 4" key="1">
    <citation type="journal article" date="2019" name="Nat. Ecol. Evol.">
        <title>Megaphylogeny resolves global patterns of mushroom evolution.</title>
        <authorList>
            <person name="Varga T."/>
            <person name="Krizsan K."/>
            <person name="Foldi C."/>
            <person name="Dima B."/>
            <person name="Sanchez-Garcia M."/>
            <person name="Sanchez-Ramirez S."/>
            <person name="Szollosi G.J."/>
            <person name="Szarkandi J.G."/>
            <person name="Papp V."/>
            <person name="Albert L."/>
            <person name="Andreopoulos W."/>
            <person name="Angelini C."/>
            <person name="Antonin V."/>
            <person name="Barry K.W."/>
            <person name="Bougher N.L."/>
            <person name="Buchanan P."/>
            <person name="Buyck B."/>
            <person name="Bense V."/>
            <person name="Catcheside P."/>
            <person name="Chovatia M."/>
            <person name="Cooper J."/>
            <person name="Damon W."/>
            <person name="Desjardin D."/>
            <person name="Finy P."/>
            <person name="Geml J."/>
            <person name="Haridas S."/>
            <person name="Hughes K."/>
            <person name="Justo A."/>
            <person name="Karasinski D."/>
            <person name="Kautmanova I."/>
            <person name="Kiss B."/>
            <person name="Kocsube S."/>
            <person name="Kotiranta H."/>
            <person name="LaButti K.M."/>
            <person name="Lechner B.E."/>
            <person name="Liimatainen K."/>
            <person name="Lipzen A."/>
            <person name="Lukacs Z."/>
            <person name="Mihaltcheva S."/>
            <person name="Morgado L.N."/>
            <person name="Niskanen T."/>
            <person name="Noordeloos M.E."/>
            <person name="Ohm R.A."/>
            <person name="Ortiz-Santana B."/>
            <person name="Ovrebo C."/>
            <person name="Racz N."/>
            <person name="Riley R."/>
            <person name="Savchenko A."/>
            <person name="Shiryaev A."/>
            <person name="Soop K."/>
            <person name="Spirin V."/>
            <person name="Szebenyi C."/>
            <person name="Tomsovsky M."/>
            <person name="Tulloss R.E."/>
            <person name="Uehling J."/>
            <person name="Grigoriev I.V."/>
            <person name="Vagvolgyi C."/>
            <person name="Papp T."/>
            <person name="Martin F.M."/>
            <person name="Miettinen O."/>
            <person name="Hibbett D.S."/>
            <person name="Nagy L.G."/>
        </authorList>
    </citation>
    <scope>NUCLEOTIDE SEQUENCE [LARGE SCALE GENOMIC DNA]</scope>
    <source>
        <strain evidence="3 4">CBS 309.79</strain>
    </source>
</reference>
<dbReference type="PROSITE" id="PS50157">
    <property type="entry name" value="ZINC_FINGER_C2H2_2"/>
    <property type="match status" value="1"/>
</dbReference>
<dbReference type="GO" id="GO:0008270">
    <property type="term" value="F:zinc ion binding"/>
    <property type="evidence" value="ECO:0007669"/>
    <property type="project" value="UniProtKB-KW"/>
</dbReference>
<sequence>MTAPGRNDVNCEICGVLLKGADTYNVWRHVLFTHFPEMVERCECPWCFMSISRKDALKRHIEEQHFGKKRGESWDLRGPVDVAD</sequence>
<dbReference type="Gene3D" id="3.30.160.60">
    <property type="entry name" value="Classic Zinc Finger"/>
    <property type="match status" value="1"/>
</dbReference>
<evidence type="ECO:0000256" key="1">
    <source>
        <dbReference type="PROSITE-ProRule" id="PRU00042"/>
    </source>
</evidence>
<dbReference type="Proteomes" id="UP000305067">
    <property type="component" value="Unassembled WGS sequence"/>
</dbReference>
<keyword evidence="1" id="KW-0862">Zinc</keyword>
<evidence type="ECO:0000313" key="3">
    <source>
        <dbReference type="EMBL" id="TFL01211.1"/>
    </source>
</evidence>